<feature type="binding site" evidence="14">
    <location>
        <begin position="28"/>
        <end position="29"/>
    </location>
    <ligand>
        <name>NAD(+)</name>
        <dbReference type="ChEBI" id="CHEBI:57540"/>
    </ligand>
</feature>
<dbReference type="eggNOG" id="COG0623">
    <property type="taxonomic scope" value="Bacteria"/>
</dbReference>
<dbReference type="GO" id="GO:0009102">
    <property type="term" value="P:biotin biosynthetic process"/>
    <property type="evidence" value="ECO:0007669"/>
    <property type="project" value="UniProtKB-UniPathway"/>
</dbReference>
<dbReference type="PIRSF" id="PIRSF000094">
    <property type="entry name" value="Enoyl-ACP_rdct"/>
    <property type="match status" value="1"/>
</dbReference>
<dbReference type="CDD" id="cd05372">
    <property type="entry name" value="ENR_SDR"/>
    <property type="match status" value="1"/>
</dbReference>
<dbReference type="EC" id="1.3.1.9" evidence="11"/>
<dbReference type="Pfam" id="PF13561">
    <property type="entry name" value="adh_short_C2"/>
    <property type="match status" value="1"/>
</dbReference>
<sequence>MSSTIKKNKIGLVEGRKILITGISGKLSIAYGIAKVLYQNGAKLAFSCQNERIKSRVEKIARQFESEIVIPCDVSSDENIRIFFSRLEKIWGQFDGFVHSIAYANQNQFRGNYLNVVTRKDFEVAHSISSYSLVEMVKSCRSMLRKGSTVLTITYIGSSLSIPNYNVMGPAKASLESNVRYIASSLKESKIRINAISSGPILTISSSRIRNFRKMHRRFEKNILTEKISIEDIGKCAVFLCSDLSSGINGEIIHVDGGFNFVYGNCFEEE</sequence>
<evidence type="ECO:0000256" key="8">
    <source>
        <dbReference type="ARBA" id="ARBA00023098"/>
    </source>
</evidence>
<dbReference type="PANTHER" id="PTHR43159:SF2">
    <property type="entry name" value="ENOYL-[ACYL-CARRIER-PROTEIN] REDUCTASE [NADH], CHLOROPLASTIC"/>
    <property type="match status" value="1"/>
</dbReference>
<evidence type="ECO:0000256" key="5">
    <source>
        <dbReference type="ARBA" id="ARBA00022832"/>
    </source>
</evidence>
<feature type="binding site" evidence="14">
    <location>
        <position position="22"/>
    </location>
    <ligand>
        <name>NAD(+)</name>
        <dbReference type="ChEBI" id="CHEBI:57540"/>
    </ligand>
</feature>
<protein>
    <recommendedName>
        <fullName evidence="11">Enoyl-[acyl-carrier-protein] reductase [NADH]</fullName>
        <ecNumber evidence="11">1.3.1.9</ecNumber>
    </recommendedName>
</protein>
<keyword evidence="6 11" id="KW-0560">Oxidoreductase</keyword>
<dbReference type="PANTHER" id="PTHR43159">
    <property type="entry name" value="ENOYL-[ACYL-CARRIER-PROTEIN] REDUCTASE"/>
    <property type="match status" value="1"/>
</dbReference>
<comment type="function">
    <text evidence="10">Catalyzes the reduction of a carbon-carbon double bond in an enoyl moiety that is covalently linked to an acyl carrier protein (ACP). Involved in the elongation cycle of fatty acid which are used in the lipid metabolism and in the biotin biosynthesis.</text>
</comment>
<evidence type="ECO:0000313" key="15">
    <source>
        <dbReference type="EMBL" id="ADD79566.1"/>
    </source>
</evidence>
<dbReference type="AlphaFoldDB" id="D4G7T6"/>
<keyword evidence="8" id="KW-0443">Lipid metabolism</keyword>
<evidence type="ECO:0000256" key="4">
    <source>
        <dbReference type="ARBA" id="ARBA00022516"/>
    </source>
</evidence>
<comment type="pathway">
    <text evidence="2">Lipid metabolism; fatty acid biosynthesis.</text>
</comment>
<feature type="binding site" evidence="14">
    <location>
        <position position="49"/>
    </location>
    <ligand>
        <name>NAD(+)</name>
        <dbReference type="ChEBI" id="CHEBI:57540"/>
    </ligand>
</feature>
<feature type="binding site" evidence="14">
    <location>
        <position position="101"/>
    </location>
    <ligand>
        <name>NAD(+)</name>
        <dbReference type="ChEBI" id="CHEBI:57540"/>
    </ligand>
</feature>
<keyword evidence="9 11" id="KW-0275">Fatty acid biosynthesis</keyword>
<evidence type="ECO:0000256" key="12">
    <source>
        <dbReference type="PIRSR" id="PIRSR000094-1"/>
    </source>
</evidence>
<evidence type="ECO:0000256" key="1">
    <source>
        <dbReference type="ARBA" id="ARBA00004746"/>
    </source>
</evidence>
<dbReference type="KEGG" id="rip:RIEPE_0128"/>
<organism evidence="15 16">
    <name type="scientific">Riesia pediculicola (strain USDA)</name>
    <dbReference type="NCBI Taxonomy" id="515618"/>
    <lineage>
        <taxon>Bacteria</taxon>
        <taxon>Pseudomonadati</taxon>
        <taxon>Pseudomonadota</taxon>
        <taxon>Gammaproteobacteria</taxon>
        <taxon>Enterobacterales</taxon>
        <taxon>Enterobacteriaceae</taxon>
        <taxon>Candidatus Riesia</taxon>
    </lineage>
</organism>
<dbReference type="InterPro" id="IPR036291">
    <property type="entry name" value="NAD(P)-bd_dom_sf"/>
</dbReference>
<feature type="active site" description="Proton acceptor" evidence="12">
    <location>
        <position position="155"/>
    </location>
</feature>
<feature type="binding site" evidence="13">
    <location>
        <position position="104"/>
    </location>
    <ligand>
        <name>substrate</name>
    </ligand>
</feature>
<comment type="similarity">
    <text evidence="3 11">Belongs to the short-chain dehydrogenases/reductases (SDR) family. FabI subfamily.</text>
</comment>
<evidence type="ECO:0000256" key="6">
    <source>
        <dbReference type="ARBA" id="ARBA00023002"/>
    </source>
</evidence>
<evidence type="ECO:0000256" key="14">
    <source>
        <dbReference type="PIRSR" id="PIRSR000094-3"/>
    </source>
</evidence>
<feature type="binding site" evidence="14">
    <location>
        <begin position="73"/>
        <end position="74"/>
    </location>
    <ligand>
        <name>NAD(+)</name>
        <dbReference type="ChEBI" id="CHEBI:57540"/>
    </ligand>
</feature>
<evidence type="ECO:0000256" key="2">
    <source>
        <dbReference type="ARBA" id="ARBA00005194"/>
    </source>
</evidence>
<dbReference type="EMBL" id="CP001085">
    <property type="protein sequence ID" value="ADD79566.1"/>
    <property type="molecule type" value="Genomic_DNA"/>
</dbReference>
<dbReference type="UniPathway" id="UPA00078"/>
<dbReference type="GO" id="GO:0006633">
    <property type="term" value="P:fatty acid biosynthetic process"/>
    <property type="evidence" value="ECO:0007669"/>
    <property type="project" value="UniProtKB-UniPathway"/>
</dbReference>
<keyword evidence="4 11" id="KW-0444">Lipid biosynthesis</keyword>
<dbReference type="InterPro" id="IPR014358">
    <property type="entry name" value="Enoyl-ACP_Rdtase_NADH"/>
</dbReference>
<comment type="pathway">
    <text evidence="1">Cofactor biosynthesis; biotin biosynthesis.</text>
</comment>
<feature type="binding site" evidence="14">
    <location>
        <begin position="201"/>
        <end position="205"/>
    </location>
    <ligand>
        <name>NAD(+)</name>
        <dbReference type="ChEBI" id="CHEBI:57540"/>
    </ligand>
</feature>
<accession>D4G7T6</accession>
<dbReference type="GO" id="GO:0004318">
    <property type="term" value="F:enoyl-[acyl-carrier-protein] reductase (NADH) activity"/>
    <property type="evidence" value="ECO:0007669"/>
    <property type="project" value="UniProtKB-EC"/>
</dbReference>
<keyword evidence="16" id="KW-1185">Reference proteome</keyword>
<evidence type="ECO:0000313" key="16">
    <source>
        <dbReference type="Proteomes" id="UP000001700"/>
    </source>
</evidence>
<evidence type="ECO:0000256" key="9">
    <source>
        <dbReference type="ARBA" id="ARBA00023160"/>
    </source>
</evidence>
<keyword evidence="5" id="KW-0276">Fatty acid metabolism</keyword>
<evidence type="ECO:0000256" key="11">
    <source>
        <dbReference type="PIRNR" id="PIRNR000094"/>
    </source>
</evidence>
<dbReference type="SUPFAM" id="SSF51735">
    <property type="entry name" value="NAD(P)-binding Rossmann-fold domains"/>
    <property type="match status" value="1"/>
</dbReference>
<evidence type="ECO:0000256" key="7">
    <source>
        <dbReference type="ARBA" id="ARBA00023027"/>
    </source>
</evidence>
<dbReference type="RefSeq" id="WP_013087554.1">
    <property type="nucleotide sequence ID" value="NC_014109.1"/>
</dbReference>
<feature type="binding site" evidence="14">
    <location>
        <position position="172"/>
    </location>
    <ligand>
        <name>NAD(+)</name>
        <dbReference type="ChEBI" id="CHEBI:57540"/>
    </ligand>
</feature>
<dbReference type="FunFam" id="3.40.50.720:FF:000054">
    <property type="entry name" value="Enoyl-[acyl-carrier-protein] reductase [NADH]"/>
    <property type="match status" value="1"/>
</dbReference>
<gene>
    <name evidence="15" type="ordered locus">RIEPE_0128</name>
</gene>
<name>D4G7T6_RIEPU</name>
<dbReference type="UniPathway" id="UPA00094"/>
<dbReference type="InterPro" id="IPR002347">
    <property type="entry name" value="SDR_fam"/>
</dbReference>
<dbReference type="Gene3D" id="3.40.50.720">
    <property type="entry name" value="NAD(P)-binding Rossmann-like Domain"/>
    <property type="match status" value="1"/>
</dbReference>
<comment type="catalytic activity">
    <reaction evidence="11">
        <text>a 2,3-saturated acyl-[ACP] + NAD(+) = a (2E)-enoyl-[ACP] + NADH + H(+)</text>
        <dbReference type="Rhea" id="RHEA:10240"/>
        <dbReference type="Rhea" id="RHEA-COMP:9925"/>
        <dbReference type="Rhea" id="RHEA-COMP:9926"/>
        <dbReference type="ChEBI" id="CHEBI:15378"/>
        <dbReference type="ChEBI" id="CHEBI:57540"/>
        <dbReference type="ChEBI" id="CHEBI:57945"/>
        <dbReference type="ChEBI" id="CHEBI:78784"/>
        <dbReference type="ChEBI" id="CHEBI:78785"/>
        <dbReference type="EC" id="1.3.1.9"/>
    </reaction>
</comment>
<reference evidence="15" key="1">
    <citation type="submission" date="2008-05" db="EMBL/GenBank/DDBJ databases">
        <title>Genome sequence of Riesia pediculicola USDA.</title>
        <authorList>
            <person name="Kirkness E.F."/>
        </authorList>
    </citation>
    <scope>NUCLEOTIDE SEQUENCE [LARGE SCALE GENOMIC DNA]</scope>
    <source>
        <strain evidence="15">USDA</strain>
    </source>
</reference>
<evidence type="ECO:0000256" key="10">
    <source>
        <dbReference type="ARBA" id="ARBA00025542"/>
    </source>
</evidence>
<feature type="active site" description="Proton acceptor" evidence="12">
    <location>
        <position position="165"/>
    </location>
</feature>
<dbReference type="Proteomes" id="UP000001700">
    <property type="component" value="Chromosome"/>
</dbReference>
<dbReference type="STRING" id="515618.RIEPE_0128"/>
<proteinExistence type="inferred from homology"/>
<dbReference type="HOGENOM" id="CLU_010194_10_1_6"/>
<evidence type="ECO:0000256" key="3">
    <source>
        <dbReference type="ARBA" id="ARBA00009233"/>
    </source>
</evidence>
<keyword evidence="7 11" id="KW-0520">NAD</keyword>
<evidence type="ECO:0000256" key="13">
    <source>
        <dbReference type="PIRSR" id="PIRSR000094-2"/>
    </source>
</evidence>